<feature type="signal peptide" evidence="2">
    <location>
        <begin position="1"/>
        <end position="18"/>
    </location>
</feature>
<evidence type="ECO:0000313" key="4">
    <source>
        <dbReference type="Proteomes" id="UP001549110"/>
    </source>
</evidence>
<comment type="caution">
    <text evidence="3">The sequence shown here is derived from an EMBL/GenBank/DDBJ whole genome shotgun (WGS) entry which is preliminary data.</text>
</comment>
<name>A0ABV2EKD4_9CAUL</name>
<protein>
    <submittedName>
        <fullName evidence="3">Copper resistance protein B</fullName>
    </submittedName>
</protein>
<dbReference type="Pfam" id="PF05275">
    <property type="entry name" value="CopB"/>
    <property type="match status" value="1"/>
</dbReference>
<dbReference type="RefSeq" id="WP_354297818.1">
    <property type="nucleotide sequence ID" value="NZ_JBEPLU010000002.1"/>
</dbReference>
<gene>
    <name evidence="3" type="ORF">ABID41_002641</name>
</gene>
<keyword evidence="4" id="KW-1185">Reference proteome</keyword>
<evidence type="ECO:0000256" key="1">
    <source>
        <dbReference type="SAM" id="MobiDB-lite"/>
    </source>
</evidence>
<accession>A0ABV2EKD4</accession>
<dbReference type="Proteomes" id="UP001549110">
    <property type="component" value="Unassembled WGS sequence"/>
</dbReference>
<dbReference type="EMBL" id="JBEPLU010000002">
    <property type="protein sequence ID" value="MET3527523.1"/>
    <property type="molecule type" value="Genomic_DNA"/>
</dbReference>
<dbReference type="InterPro" id="IPR007939">
    <property type="entry name" value="Cu-R_B_prcur"/>
</dbReference>
<sequence>MRLLLALLPLAIASAAAAQDPHAGHQPPANVPAETHAGHVQPAWPSDTPAAPPPELARDHAAERFYSPEEMAAARAQLAREHGGGTAWKVMLDQAEIRPSGGDDDFAWKGEAWYGGDINRLVVKSEGDVAIGGDVHAAELQLLYSRAVSPYFQLQAGLRHDFEPGPTRTYGVVGFEGLAPYWFDVEGAAFLSEKGDVSARLEGSYDLRLTQLLILQSQAELNLAAQDVPELGLGAGFTDAELALRLRYEFRREFAPYVGVSYERRLGETAKFSRAAGEDVEDTRLVVGVRTWF</sequence>
<proteinExistence type="predicted"/>
<reference evidence="3 4" key="1">
    <citation type="submission" date="2024-06" db="EMBL/GenBank/DDBJ databases">
        <title>Genomic Encyclopedia of Type Strains, Phase IV (KMG-IV): sequencing the most valuable type-strain genomes for metagenomic binning, comparative biology and taxonomic classification.</title>
        <authorList>
            <person name="Goeker M."/>
        </authorList>
    </citation>
    <scope>NUCLEOTIDE SEQUENCE [LARGE SCALE GENOMIC DNA]</scope>
    <source>
        <strain evidence="3 4">DSM 17809</strain>
    </source>
</reference>
<keyword evidence="2" id="KW-0732">Signal</keyword>
<feature type="region of interest" description="Disordered" evidence="1">
    <location>
        <begin position="19"/>
        <end position="55"/>
    </location>
</feature>
<organism evidence="3 4">
    <name type="scientific">Phenylobacterium koreense</name>
    <dbReference type="NCBI Taxonomy" id="266125"/>
    <lineage>
        <taxon>Bacteria</taxon>
        <taxon>Pseudomonadati</taxon>
        <taxon>Pseudomonadota</taxon>
        <taxon>Alphaproteobacteria</taxon>
        <taxon>Caulobacterales</taxon>
        <taxon>Caulobacteraceae</taxon>
        <taxon>Phenylobacterium</taxon>
    </lineage>
</organism>
<evidence type="ECO:0000256" key="2">
    <source>
        <dbReference type="SAM" id="SignalP"/>
    </source>
</evidence>
<evidence type="ECO:0000313" key="3">
    <source>
        <dbReference type="EMBL" id="MET3527523.1"/>
    </source>
</evidence>
<feature type="chain" id="PRO_5045886054" evidence="2">
    <location>
        <begin position="19"/>
        <end position="293"/>
    </location>
</feature>